<dbReference type="GO" id="GO:0005739">
    <property type="term" value="C:mitochondrion"/>
    <property type="evidence" value="ECO:0007669"/>
    <property type="project" value="TreeGrafter"/>
</dbReference>
<evidence type="ECO:0000256" key="3">
    <source>
        <dbReference type="ARBA" id="ARBA00022692"/>
    </source>
</evidence>
<dbReference type="PANTHER" id="PTHR11266:SF17">
    <property type="entry name" value="PROTEIN MPV17"/>
    <property type="match status" value="1"/>
</dbReference>
<keyword evidence="4" id="KW-1133">Transmembrane helix</keyword>
<name>A0AAN7H8L7_9PEZI</name>
<protein>
    <submittedName>
        <fullName evidence="7">Uncharacterized protein</fullName>
    </submittedName>
</protein>
<dbReference type="PANTHER" id="PTHR11266">
    <property type="entry name" value="PEROXISOMAL MEMBRANE PROTEIN 2, PXMP2 MPV17"/>
    <property type="match status" value="1"/>
</dbReference>
<dbReference type="EMBL" id="MU865288">
    <property type="protein sequence ID" value="KAK4232220.1"/>
    <property type="molecule type" value="Genomic_DNA"/>
</dbReference>
<organism evidence="7 8">
    <name type="scientific">Podospora fimiseda</name>
    <dbReference type="NCBI Taxonomy" id="252190"/>
    <lineage>
        <taxon>Eukaryota</taxon>
        <taxon>Fungi</taxon>
        <taxon>Dikarya</taxon>
        <taxon>Ascomycota</taxon>
        <taxon>Pezizomycotina</taxon>
        <taxon>Sordariomycetes</taxon>
        <taxon>Sordariomycetidae</taxon>
        <taxon>Sordariales</taxon>
        <taxon>Podosporaceae</taxon>
        <taxon>Podospora</taxon>
    </lineage>
</organism>
<proteinExistence type="inferred from homology"/>
<evidence type="ECO:0000256" key="4">
    <source>
        <dbReference type="ARBA" id="ARBA00022989"/>
    </source>
</evidence>
<dbReference type="GO" id="GO:0016020">
    <property type="term" value="C:membrane"/>
    <property type="evidence" value="ECO:0007669"/>
    <property type="project" value="UniProtKB-SubCell"/>
</dbReference>
<keyword evidence="3" id="KW-0812">Transmembrane</keyword>
<comment type="subcellular location">
    <subcellularLocation>
        <location evidence="1">Membrane</location>
        <topology evidence="1">Multi-pass membrane protein</topology>
    </subcellularLocation>
</comment>
<comment type="caution">
    <text evidence="7">The sequence shown here is derived from an EMBL/GenBank/DDBJ whole genome shotgun (WGS) entry which is preliminary data.</text>
</comment>
<evidence type="ECO:0000313" key="8">
    <source>
        <dbReference type="Proteomes" id="UP001301958"/>
    </source>
</evidence>
<keyword evidence="8" id="KW-1185">Reference proteome</keyword>
<gene>
    <name evidence="7" type="ORF">QBC38DRAFT_463458</name>
</gene>
<comment type="similarity">
    <text evidence="2 6">Belongs to the peroxisomal membrane protein PXMP2/4 family.</text>
</comment>
<evidence type="ECO:0000256" key="5">
    <source>
        <dbReference type="ARBA" id="ARBA00023136"/>
    </source>
</evidence>
<dbReference type="Proteomes" id="UP001301958">
    <property type="component" value="Unassembled WGS sequence"/>
</dbReference>
<reference evidence="7" key="1">
    <citation type="journal article" date="2023" name="Mol. Phylogenet. Evol.">
        <title>Genome-scale phylogeny and comparative genomics of the fungal order Sordariales.</title>
        <authorList>
            <person name="Hensen N."/>
            <person name="Bonometti L."/>
            <person name="Westerberg I."/>
            <person name="Brannstrom I.O."/>
            <person name="Guillou S."/>
            <person name="Cros-Aarteil S."/>
            <person name="Calhoun S."/>
            <person name="Haridas S."/>
            <person name="Kuo A."/>
            <person name="Mondo S."/>
            <person name="Pangilinan J."/>
            <person name="Riley R."/>
            <person name="LaButti K."/>
            <person name="Andreopoulos B."/>
            <person name="Lipzen A."/>
            <person name="Chen C."/>
            <person name="Yan M."/>
            <person name="Daum C."/>
            <person name="Ng V."/>
            <person name="Clum A."/>
            <person name="Steindorff A."/>
            <person name="Ohm R.A."/>
            <person name="Martin F."/>
            <person name="Silar P."/>
            <person name="Natvig D.O."/>
            <person name="Lalanne C."/>
            <person name="Gautier V."/>
            <person name="Ament-Velasquez S.L."/>
            <person name="Kruys A."/>
            <person name="Hutchinson M.I."/>
            <person name="Powell A.J."/>
            <person name="Barry K."/>
            <person name="Miller A.N."/>
            <person name="Grigoriev I.V."/>
            <person name="Debuchy R."/>
            <person name="Gladieux P."/>
            <person name="Hiltunen Thoren M."/>
            <person name="Johannesson H."/>
        </authorList>
    </citation>
    <scope>NUCLEOTIDE SEQUENCE</scope>
    <source>
        <strain evidence="7">CBS 990.96</strain>
    </source>
</reference>
<sequence>MLRWHRGSLVSHPFLTQGVTTTVLFAIGDVMAQQVIEKRGPTYDFGRICRMALYGTALWCPAVSKWFKFLQNNISLKTKNLEIITRVAIDQTLFAPTSIFMFFTCMSAMEGSNPQEKLNKSYFSALKRNWMVWLFVQFINFRFVPLETRVILVSVILLGWNCYLSYTNNSGCIIDWAALY</sequence>
<dbReference type="InterPro" id="IPR007248">
    <property type="entry name" value="Mpv17_PMP22"/>
</dbReference>
<evidence type="ECO:0000256" key="1">
    <source>
        <dbReference type="ARBA" id="ARBA00004141"/>
    </source>
</evidence>
<accession>A0AAN7H8L7</accession>
<evidence type="ECO:0000256" key="2">
    <source>
        <dbReference type="ARBA" id="ARBA00006824"/>
    </source>
</evidence>
<evidence type="ECO:0000313" key="7">
    <source>
        <dbReference type="EMBL" id="KAK4232220.1"/>
    </source>
</evidence>
<dbReference type="AlphaFoldDB" id="A0AAN7H8L7"/>
<keyword evidence="5" id="KW-0472">Membrane</keyword>
<reference evidence="7" key="2">
    <citation type="submission" date="2023-05" db="EMBL/GenBank/DDBJ databases">
        <authorList>
            <consortium name="Lawrence Berkeley National Laboratory"/>
            <person name="Steindorff A."/>
            <person name="Hensen N."/>
            <person name="Bonometti L."/>
            <person name="Westerberg I."/>
            <person name="Brannstrom I.O."/>
            <person name="Guillou S."/>
            <person name="Cros-Aarteil S."/>
            <person name="Calhoun S."/>
            <person name="Haridas S."/>
            <person name="Kuo A."/>
            <person name="Mondo S."/>
            <person name="Pangilinan J."/>
            <person name="Riley R."/>
            <person name="Labutti K."/>
            <person name="Andreopoulos B."/>
            <person name="Lipzen A."/>
            <person name="Chen C."/>
            <person name="Yanf M."/>
            <person name="Daum C."/>
            <person name="Ng V."/>
            <person name="Clum A."/>
            <person name="Ohm R."/>
            <person name="Martin F."/>
            <person name="Silar P."/>
            <person name="Natvig D."/>
            <person name="Lalanne C."/>
            <person name="Gautier V."/>
            <person name="Ament-Velasquez S.L."/>
            <person name="Kruys A."/>
            <person name="Hutchinson M.I."/>
            <person name="Powell A.J."/>
            <person name="Barry K."/>
            <person name="Miller A.N."/>
            <person name="Grigoriev I.V."/>
            <person name="Debuchy R."/>
            <person name="Gladieux P."/>
            <person name="Thoren M.H."/>
            <person name="Johannesson H."/>
        </authorList>
    </citation>
    <scope>NUCLEOTIDE SEQUENCE</scope>
    <source>
        <strain evidence="7">CBS 990.96</strain>
    </source>
</reference>
<evidence type="ECO:0000256" key="6">
    <source>
        <dbReference type="RuleBase" id="RU363053"/>
    </source>
</evidence>
<dbReference type="Pfam" id="PF04117">
    <property type="entry name" value="Mpv17_PMP22"/>
    <property type="match status" value="1"/>
</dbReference>